<sequence>MQTSLDRAERIEAVEAANADGDRLVSVAVAHDEALGALLERVEEAHAEAEYLDGQASEPLREAYEAAARALRDVGETPENGVVVYAGVLDGELETDVFTDPPGRIDESVFEHGNAFVTEPLEGGAGADAATVGLVVVERGGAALGRLDESGVTALETFDSDVPGKTRAGGQSADRFRRRREERKREFFASVGEAADRVFDEPDAVALGGTDVTVAAFREGEHLPRRLASRIAGTYAVEHAAEHGLKELASKVRDDVTAVHADAREALEAFFDRLPDGEVAYGRGTVDDALTYGAVERLLVAETVTASERETYAERVEEEGGDELVVIPRSIAGGDRFVEGFDGVGALLRFPVEP</sequence>
<dbReference type="PANTHER" id="PTHR10113">
    <property type="entry name" value="PEPTIDE CHAIN RELEASE FACTOR SUBUNIT 1"/>
    <property type="match status" value="1"/>
</dbReference>
<evidence type="ECO:0000313" key="8">
    <source>
        <dbReference type="EMBL" id="GAA0295572.1"/>
    </source>
</evidence>
<dbReference type="InterPro" id="IPR029064">
    <property type="entry name" value="Ribosomal_eL30-like_sf"/>
</dbReference>
<evidence type="ECO:0000256" key="2">
    <source>
        <dbReference type="ARBA" id="ARBA00005326"/>
    </source>
</evidence>
<dbReference type="AlphaFoldDB" id="A0AAV3S4J8"/>
<evidence type="ECO:0000259" key="6">
    <source>
        <dbReference type="Pfam" id="PF03464"/>
    </source>
</evidence>
<evidence type="ECO:0000256" key="1">
    <source>
        <dbReference type="ARBA" id="ARBA00004496"/>
    </source>
</evidence>
<evidence type="ECO:0000256" key="3">
    <source>
        <dbReference type="ARBA" id="ARBA00022490"/>
    </source>
</evidence>
<dbReference type="InterPro" id="IPR024049">
    <property type="entry name" value="eRF1_1_sf"/>
</dbReference>
<name>A0AAV3S4J8_9EURY</name>
<gene>
    <name evidence="8" type="primary">prf1_1</name>
    <name evidence="8" type="ORF">GCM10009066_07610</name>
</gene>
<proteinExistence type="inferred from homology"/>
<dbReference type="Gene3D" id="3.30.1330.30">
    <property type="match status" value="1"/>
</dbReference>
<dbReference type="InterPro" id="IPR042226">
    <property type="entry name" value="eFR1_2_sf"/>
</dbReference>
<evidence type="ECO:0000259" key="7">
    <source>
        <dbReference type="Pfam" id="PF03465"/>
    </source>
</evidence>
<dbReference type="InterPro" id="IPR005141">
    <property type="entry name" value="eRF1_2"/>
</dbReference>
<dbReference type="Proteomes" id="UP001500837">
    <property type="component" value="Unassembled WGS sequence"/>
</dbReference>
<keyword evidence="3" id="KW-0963">Cytoplasm</keyword>
<feature type="domain" description="eRF1" evidence="6">
    <location>
        <begin position="132"/>
        <end position="255"/>
    </location>
</feature>
<dbReference type="Pfam" id="PF03464">
    <property type="entry name" value="eRF1_2"/>
    <property type="match status" value="1"/>
</dbReference>
<organism evidence="8 9">
    <name type="scientific">Halarchaeum salinum</name>
    <dbReference type="NCBI Taxonomy" id="489912"/>
    <lineage>
        <taxon>Archaea</taxon>
        <taxon>Methanobacteriati</taxon>
        <taxon>Methanobacteriota</taxon>
        <taxon>Stenosarchaea group</taxon>
        <taxon>Halobacteria</taxon>
        <taxon>Halobacteriales</taxon>
        <taxon>Halobacteriaceae</taxon>
    </lineage>
</organism>
<keyword evidence="4" id="KW-0648">Protein biosynthesis</keyword>
<evidence type="ECO:0000256" key="4">
    <source>
        <dbReference type="ARBA" id="ARBA00022917"/>
    </source>
</evidence>
<dbReference type="Pfam" id="PF03463">
    <property type="entry name" value="eRF1_1"/>
    <property type="match status" value="1"/>
</dbReference>
<dbReference type="GO" id="GO:0003747">
    <property type="term" value="F:translation release factor activity"/>
    <property type="evidence" value="ECO:0007669"/>
    <property type="project" value="InterPro"/>
</dbReference>
<dbReference type="InterPro" id="IPR005142">
    <property type="entry name" value="eRF1_3"/>
</dbReference>
<dbReference type="SUPFAM" id="SSF55315">
    <property type="entry name" value="L30e-like"/>
    <property type="match status" value="1"/>
</dbReference>
<dbReference type="SUPFAM" id="SSF53137">
    <property type="entry name" value="Translational machinery components"/>
    <property type="match status" value="1"/>
</dbReference>
<dbReference type="EMBL" id="BAAABL010000033">
    <property type="protein sequence ID" value="GAA0295572.1"/>
    <property type="molecule type" value="Genomic_DNA"/>
</dbReference>
<evidence type="ECO:0000313" key="9">
    <source>
        <dbReference type="Proteomes" id="UP001500837"/>
    </source>
</evidence>
<reference evidence="8 9" key="1">
    <citation type="journal article" date="2019" name="Int. J. Syst. Evol. Microbiol.">
        <title>The Global Catalogue of Microorganisms (GCM) 10K type strain sequencing project: providing services to taxonomists for standard genome sequencing and annotation.</title>
        <authorList>
            <consortium name="The Broad Institute Genomics Platform"/>
            <consortium name="The Broad Institute Genome Sequencing Center for Infectious Disease"/>
            <person name="Wu L."/>
            <person name="Ma J."/>
        </authorList>
    </citation>
    <scope>NUCLEOTIDE SEQUENCE [LARGE SCALE GENOMIC DNA]</scope>
    <source>
        <strain evidence="8 9">JCM 16330</strain>
    </source>
</reference>
<dbReference type="InterPro" id="IPR005140">
    <property type="entry name" value="eRF1_Pelota-like_N"/>
</dbReference>
<dbReference type="InterPro" id="IPR004403">
    <property type="entry name" value="Peptide_chain-rel_eRF1/aRF1"/>
</dbReference>
<dbReference type="Pfam" id="PF03465">
    <property type="entry name" value="eRF1_3"/>
    <property type="match status" value="1"/>
</dbReference>
<evidence type="ECO:0000259" key="5">
    <source>
        <dbReference type="Pfam" id="PF03463"/>
    </source>
</evidence>
<feature type="domain" description="eRF1/Pelota-like N-terminal" evidence="5">
    <location>
        <begin position="11"/>
        <end position="122"/>
    </location>
</feature>
<dbReference type="Gene3D" id="3.30.960.10">
    <property type="entry name" value="eRF1 domain 1"/>
    <property type="match status" value="1"/>
</dbReference>
<accession>A0AAV3S4J8</accession>
<protein>
    <submittedName>
        <fullName evidence="8">Peptide chain release factor aRF-1</fullName>
    </submittedName>
</protein>
<dbReference type="Gene3D" id="3.30.420.60">
    <property type="entry name" value="eRF1 domain 2"/>
    <property type="match status" value="1"/>
</dbReference>
<comment type="subcellular location">
    <subcellularLocation>
        <location evidence="1">Cytoplasm</location>
    </subcellularLocation>
</comment>
<dbReference type="RefSeq" id="WP_211311569.1">
    <property type="nucleotide sequence ID" value="NZ_BAAABL010000033.1"/>
</dbReference>
<comment type="similarity">
    <text evidence="2">Belongs to the eukaryotic release factor 1 family.</text>
</comment>
<keyword evidence="9" id="KW-1185">Reference proteome</keyword>
<dbReference type="SUPFAM" id="SSF55481">
    <property type="entry name" value="N-terminal domain of eukaryotic peptide chain release factor subunit 1, ERF1"/>
    <property type="match status" value="1"/>
</dbReference>
<comment type="caution">
    <text evidence="8">The sequence shown here is derived from an EMBL/GenBank/DDBJ whole genome shotgun (WGS) entry which is preliminary data.</text>
</comment>
<feature type="domain" description="eRF1" evidence="7">
    <location>
        <begin position="262"/>
        <end position="352"/>
    </location>
</feature>